<dbReference type="Proteomes" id="UP000535890">
    <property type="component" value="Unassembled WGS sequence"/>
</dbReference>
<proteinExistence type="predicted"/>
<dbReference type="RefSeq" id="WP_179796734.1">
    <property type="nucleotide sequence ID" value="NZ_BAABHP010000009.1"/>
</dbReference>
<keyword evidence="2" id="KW-1185">Reference proteome</keyword>
<reference evidence="1 2" key="1">
    <citation type="submission" date="2020-07" db="EMBL/GenBank/DDBJ databases">
        <title>Sequencing the genomes of 1000 actinobacteria strains.</title>
        <authorList>
            <person name="Klenk H.-P."/>
        </authorList>
    </citation>
    <scope>NUCLEOTIDE SEQUENCE [LARGE SCALE GENOMIC DNA]</scope>
    <source>
        <strain evidence="1 2">DSM 45772</strain>
    </source>
</reference>
<dbReference type="AlphaFoldDB" id="A0A7Y9E1C7"/>
<evidence type="ECO:0000313" key="1">
    <source>
        <dbReference type="EMBL" id="NYD39418.1"/>
    </source>
</evidence>
<protein>
    <recommendedName>
        <fullName evidence="3">Polyketide cyclase/dehydrase/lipid transport protein</fullName>
    </recommendedName>
</protein>
<dbReference type="EMBL" id="JACCBN010000001">
    <property type="protein sequence ID" value="NYD39418.1"/>
    <property type="molecule type" value="Genomic_DNA"/>
</dbReference>
<sequence length="159" mass="17981">MSNLAGPDQPAPPGWRSHQHVQRFVTPASRDRVWAWLNDPATFTGTQIPPWRVEFLGGGFGEGVVTTHHGPGLHLPGVLGEIREGEHRDLQYLYGAYAISFRLLRPTRLWIGVADAPGGGTEVELRIDAHVHPRMLRLWAFSQRLFWRRFRSWTAKATA</sequence>
<organism evidence="1 2">
    <name type="scientific">Actinomycetospora corticicola</name>
    <dbReference type="NCBI Taxonomy" id="663602"/>
    <lineage>
        <taxon>Bacteria</taxon>
        <taxon>Bacillati</taxon>
        <taxon>Actinomycetota</taxon>
        <taxon>Actinomycetes</taxon>
        <taxon>Pseudonocardiales</taxon>
        <taxon>Pseudonocardiaceae</taxon>
        <taxon>Actinomycetospora</taxon>
    </lineage>
</organism>
<accession>A0A7Y9E1C7</accession>
<gene>
    <name evidence="1" type="ORF">BJ983_005520</name>
</gene>
<dbReference type="SUPFAM" id="SSF55961">
    <property type="entry name" value="Bet v1-like"/>
    <property type="match status" value="1"/>
</dbReference>
<name>A0A7Y9E1C7_9PSEU</name>
<evidence type="ECO:0008006" key="3">
    <source>
        <dbReference type="Google" id="ProtNLM"/>
    </source>
</evidence>
<evidence type="ECO:0000313" key="2">
    <source>
        <dbReference type="Proteomes" id="UP000535890"/>
    </source>
</evidence>
<comment type="caution">
    <text evidence="1">The sequence shown here is derived from an EMBL/GenBank/DDBJ whole genome shotgun (WGS) entry which is preliminary data.</text>
</comment>